<reference evidence="2 4" key="1">
    <citation type="submission" date="2015-11" db="EMBL/GenBank/DDBJ databases">
        <title>Identification of large and diverse effector repertoires of 38 Legionella species.</title>
        <authorList>
            <person name="Burstein D."/>
            <person name="Amaro F."/>
            <person name="Zusman T."/>
            <person name="Lifshitz Z."/>
            <person name="Cohen O."/>
            <person name="Gilbert J.A."/>
            <person name="Pupko T."/>
            <person name="Shuman H.A."/>
            <person name="Segal G."/>
        </authorList>
    </citation>
    <scope>NUCLEOTIDE SEQUENCE [LARGE SCALE GENOMIC DNA]</scope>
    <source>
        <strain evidence="2 4">1762-AUS-E</strain>
    </source>
</reference>
<dbReference type="PANTHER" id="PTHR34475:SF1">
    <property type="entry name" value="CYTOSKELETON PROTEIN RODZ"/>
    <property type="match status" value="1"/>
</dbReference>
<dbReference type="RefSeq" id="WP_058462728.1">
    <property type="nucleotide sequence ID" value="NZ_CAAAHS010000013.1"/>
</dbReference>
<dbReference type="GO" id="GO:0003677">
    <property type="term" value="F:DNA binding"/>
    <property type="evidence" value="ECO:0007669"/>
    <property type="project" value="UniProtKB-KW"/>
</dbReference>
<accession>A0A0W0R1X3</accession>
<dbReference type="InterPro" id="IPR050400">
    <property type="entry name" value="Bact_Cytoskel_RodZ"/>
</dbReference>
<dbReference type="EMBL" id="LR134422">
    <property type="protein sequence ID" value="VEH85349.1"/>
    <property type="molecule type" value="Genomic_DNA"/>
</dbReference>
<keyword evidence="4" id="KW-1185">Reference proteome</keyword>
<dbReference type="STRING" id="45056.Lade_1651"/>
<dbReference type="EMBL" id="LNKA01000011">
    <property type="protein sequence ID" value="KTC64971.1"/>
    <property type="molecule type" value="Genomic_DNA"/>
</dbReference>
<sequence>MNTTMTIDELEERRELPGATLAAIRTQRGYSTAYVAGKLHLRVRLIELLEADDYENMPEPVFIKGYLRAYAKLLDVSAEPLLETFNKIATPERKVERLWQTKKETYKAEHIIRWLTLVFALGVIIAVAFWWHKNKDIEQLFPQTATITHSEETAEVKKENEIRLTDLSKMRSLLSSVNQNQYSPMEKEGE</sequence>
<keyword evidence="3" id="KW-0614">Plasmid</keyword>
<evidence type="ECO:0000313" key="5">
    <source>
        <dbReference type="Proteomes" id="UP000281170"/>
    </source>
</evidence>
<dbReference type="Pfam" id="PF13413">
    <property type="entry name" value="HTH_25"/>
    <property type="match status" value="1"/>
</dbReference>
<keyword evidence="2" id="KW-0238">DNA-binding</keyword>
<dbReference type="Proteomes" id="UP000281170">
    <property type="component" value="Plasmid 13"/>
</dbReference>
<gene>
    <name evidence="3" type="primary">rodZ</name>
    <name evidence="2" type="ORF">Lade_1651</name>
    <name evidence="3" type="ORF">NCTC12735_00976</name>
</gene>
<keyword evidence="1" id="KW-1133">Transmembrane helix</keyword>
<dbReference type="OrthoDB" id="9790252at2"/>
<evidence type="ECO:0000256" key="1">
    <source>
        <dbReference type="SAM" id="Phobius"/>
    </source>
</evidence>
<dbReference type="KEGG" id="ladl:NCTC12735_00976"/>
<organism evidence="2 4">
    <name type="scientific">Legionella adelaidensis</name>
    <dbReference type="NCBI Taxonomy" id="45056"/>
    <lineage>
        <taxon>Bacteria</taxon>
        <taxon>Pseudomonadati</taxon>
        <taxon>Pseudomonadota</taxon>
        <taxon>Gammaproteobacteria</taxon>
        <taxon>Legionellales</taxon>
        <taxon>Legionellaceae</taxon>
        <taxon>Legionella</taxon>
    </lineage>
</organism>
<evidence type="ECO:0000313" key="2">
    <source>
        <dbReference type="EMBL" id="KTC64971.1"/>
    </source>
</evidence>
<feature type="transmembrane region" description="Helical" evidence="1">
    <location>
        <begin position="111"/>
        <end position="131"/>
    </location>
</feature>
<dbReference type="PANTHER" id="PTHR34475">
    <property type="match status" value="1"/>
</dbReference>
<dbReference type="Proteomes" id="UP000054859">
    <property type="component" value="Unassembled WGS sequence"/>
</dbReference>
<proteinExistence type="predicted"/>
<dbReference type="PATRIC" id="fig|45056.6.peg.1703"/>
<name>A0A0W0R1X3_9GAMM</name>
<geneLocation type="plasmid" evidence="3 5">
    <name>13</name>
</geneLocation>
<dbReference type="Gene3D" id="1.10.260.40">
    <property type="entry name" value="lambda repressor-like DNA-binding domains"/>
    <property type="match status" value="1"/>
</dbReference>
<protein>
    <submittedName>
        <fullName evidence="2">DNA-binding protein</fullName>
    </submittedName>
</protein>
<keyword evidence="1" id="KW-0812">Transmembrane</keyword>
<evidence type="ECO:0000313" key="4">
    <source>
        <dbReference type="Proteomes" id="UP000054859"/>
    </source>
</evidence>
<evidence type="ECO:0000313" key="3">
    <source>
        <dbReference type="EMBL" id="VEH85349.1"/>
    </source>
</evidence>
<reference evidence="3 5" key="2">
    <citation type="submission" date="2018-12" db="EMBL/GenBank/DDBJ databases">
        <authorList>
            <consortium name="Pathogen Informatics"/>
        </authorList>
    </citation>
    <scope>NUCLEOTIDE SEQUENCE [LARGE SCALE GENOMIC DNA]</scope>
    <source>
        <strain evidence="3 5">NCTC12735</strain>
        <plasmid evidence="5">13</plasmid>
    </source>
</reference>
<dbReference type="InterPro" id="IPR010982">
    <property type="entry name" value="Lambda_DNA-bd_dom_sf"/>
</dbReference>
<dbReference type="AlphaFoldDB" id="A0A0W0R1X3"/>
<keyword evidence="1" id="KW-0472">Membrane</keyword>